<dbReference type="InterPro" id="IPR023393">
    <property type="entry name" value="START-like_dom_sf"/>
</dbReference>
<dbReference type="Gene3D" id="3.30.530.20">
    <property type="match status" value="1"/>
</dbReference>
<keyword evidence="2" id="KW-1185">Reference proteome</keyword>
<name>A0ABV3ZFR2_9BACT</name>
<comment type="caution">
    <text evidence="1">The sequence shown here is derived from an EMBL/GenBank/DDBJ whole genome shotgun (WGS) entry which is preliminary data.</text>
</comment>
<sequence>MPLIHLTTVIHAPAQRVFHLSRSIKLHEISMRQTNEKAISATATNLMQPGDVVTWQARHLFKKRLLKVTITEMQQPDYFKDEMIEGDFLSMNHEHHFKAIVNGTIMIDLFKFESPFGIAGKIFNSVYLTNYIRKLLTQRNMVIKQYAESDNWQTVLHAEVTAV</sequence>
<dbReference type="SUPFAM" id="SSF55961">
    <property type="entry name" value="Bet v1-like"/>
    <property type="match status" value="1"/>
</dbReference>
<dbReference type="RefSeq" id="WP_369330131.1">
    <property type="nucleotide sequence ID" value="NZ_JAULBC010000004.1"/>
</dbReference>
<protein>
    <submittedName>
        <fullName evidence="1">SRPBCC family protein</fullName>
    </submittedName>
</protein>
<dbReference type="EMBL" id="JAULBC010000004">
    <property type="protein sequence ID" value="MEX6688722.1"/>
    <property type="molecule type" value="Genomic_DNA"/>
</dbReference>
<evidence type="ECO:0000313" key="2">
    <source>
        <dbReference type="Proteomes" id="UP001560573"/>
    </source>
</evidence>
<accession>A0ABV3ZFR2</accession>
<proteinExistence type="predicted"/>
<dbReference type="Proteomes" id="UP001560573">
    <property type="component" value="Unassembled WGS sequence"/>
</dbReference>
<reference evidence="1 2" key="1">
    <citation type="submission" date="2023-07" db="EMBL/GenBank/DDBJ databases">
        <authorList>
            <person name="Lian W.-H."/>
        </authorList>
    </citation>
    <scope>NUCLEOTIDE SEQUENCE [LARGE SCALE GENOMIC DNA]</scope>
    <source>
        <strain evidence="1 2">SYSU DXS3180</strain>
    </source>
</reference>
<gene>
    <name evidence="1" type="ORF">QTN47_14540</name>
</gene>
<dbReference type="CDD" id="cd07820">
    <property type="entry name" value="SRPBCC_3"/>
    <property type="match status" value="1"/>
</dbReference>
<evidence type="ECO:0000313" key="1">
    <source>
        <dbReference type="EMBL" id="MEX6688722.1"/>
    </source>
</evidence>
<organism evidence="1 2">
    <name type="scientific">Danxiaibacter flavus</name>
    <dbReference type="NCBI Taxonomy" id="3049108"/>
    <lineage>
        <taxon>Bacteria</taxon>
        <taxon>Pseudomonadati</taxon>
        <taxon>Bacteroidota</taxon>
        <taxon>Chitinophagia</taxon>
        <taxon>Chitinophagales</taxon>
        <taxon>Chitinophagaceae</taxon>
        <taxon>Danxiaibacter</taxon>
    </lineage>
</organism>